<evidence type="ECO:0000259" key="2">
    <source>
        <dbReference type="PROSITE" id="PS51159"/>
    </source>
</evidence>
<dbReference type="InParanoid" id="C5DNA1"/>
<feature type="domain" description="CBM21" evidence="2">
    <location>
        <begin position="355"/>
        <end position="481"/>
    </location>
</feature>
<name>C5DNA1_LACTC</name>
<feature type="region of interest" description="Disordered" evidence="1">
    <location>
        <begin position="511"/>
        <end position="536"/>
    </location>
</feature>
<protein>
    <submittedName>
        <fullName evidence="3">KLTH0G15312p</fullName>
    </submittedName>
</protein>
<feature type="compositionally biased region" description="Low complexity" evidence="1">
    <location>
        <begin position="651"/>
        <end position="664"/>
    </location>
</feature>
<dbReference type="PANTHER" id="PTHR12307:SF51">
    <property type="entry name" value="SERINE_THREONINE-PROTEIN PHOSPHATASE 1 REGULATORY SUBUNIT GAC1-RELATED"/>
    <property type="match status" value="1"/>
</dbReference>
<feature type="region of interest" description="Disordered" evidence="1">
    <location>
        <begin position="178"/>
        <end position="222"/>
    </location>
</feature>
<organism evidence="3 4">
    <name type="scientific">Lachancea thermotolerans (strain ATCC 56472 / CBS 6340 / NRRL Y-8284)</name>
    <name type="common">Yeast</name>
    <name type="synonym">Kluyveromyces thermotolerans</name>
    <dbReference type="NCBI Taxonomy" id="559295"/>
    <lineage>
        <taxon>Eukaryota</taxon>
        <taxon>Fungi</taxon>
        <taxon>Dikarya</taxon>
        <taxon>Ascomycota</taxon>
        <taxon>Saccharomycotina</taxon>
        <taxon>Saccharomycetes</taxon>
        <taxon>Saccharomycetales</taxon>
        <taxon>Saccharomycetaceae</taxon>
        <taxon>Lachancea</taxon>
    </lineage>
</organism>
<dbReference type="GO" id="GO:0000164">
    <property type="term" value="C:protein phosphatase type 1 complex"/>
    <property type="evidence" value="ECO:0007669"/>
    <property type="project" value="TreeGrafter"/>
</dbReference>
<keyword evidence="4" id="KW-1185">Reference proteome</keyword>
<evidence type="ECO:0000256" key="1">
    <source>
        <dbReference type="SAM" id="MobiDB-lite"/>
    </source>
</evidence>
<dbReference type="eggNOG" id="KOG3986">
    <property type="taxonomic scope" value="Eukaryota"/>
</dbReference>
<evidence type="ECO:0000313" key="3">
    <source>
        <dbReference type="EMBL" id="CAR25262.1"/>
    </source>
</evidence>
<gene>
    <name evidence="3" type="ordered locus">KLTH0G15312g</name>
</gene>
<dbReference type="PANTHER" id="PTHR12307">
    <property type="entry name" value="PROTEIN PHOSPHATASE 1 REGULATORY SUBUNIT"/>
    <property type="match status" value="1"/>
</dbReference>
<dbReference type="GO" id="GO:0008157">
    <property type="term" value="F:protein phosphatase 1 binding"/>
    <property type="evidence" value="ECO:0007669"/>
    <property type="project" value="TreeGrafter"/>
</dbReference>
<reference evidence="3 4" key="1">
    <citation type="journal article" date="2009" name="Genome Res.">
        <title>Comparative genomics of protoploid Saccharomycetaceae.</title>
        <authorList>
            <consortium name="The Genolevures Consortium"/>
            <person name="Souciet J.-L."/>
            <person name="Dujon B."/>
            <person name="Gaillardin C."/>
            <person name="Johnston M."/>
            <person name="Baret P.V."/>
            <person name="Cliften P."/>
            <person name="Sherman D.J."/>
            <person name="Weissenbach J."/>
            <person name="Westhof E."/>
            <person name="Wincker P."/>
            <person name="Jubin C."/>
            <person name="Poulain J."/>
            <person name="Barbe V."/>
            <person name="Segurens B."/>
            <person name="Artiguenave F."/>
            <person name="Anthouard V."/>
            <person name="Vacherie B."/>
            <person name="Val M.-E."/>
            <person name="Fulton R.S."/>
            <person name="Minx P."/>
            <person name="Wilson R."/>
            <person name="Durrens P."/>
            <person name="Jean G."/>
            <person name="Marck C."/>
            <person name="Martin T."/>
            <person name="Nikolski M."/>
            <person name="Rolland T."/>
            <person name="Seret M.-L."/>
            <person name="Casaregola S."/>
            <person name="Despons L."/>
            <person name="Fairhead C."/>
            <person name="Fischer G."/>
            <person name="Lafontaine I."/>
            <person name="Leh V."/>
            <person name="Lemaire M."/>
            <person name="de Montigny J."/>
            <person name="Neuveglise C."/>
            <person name="Thierry A."/>
            <person name="Blanc-Lenfle I."/>
            <person name="Bleykasten C."/>
            <person name="Diffels J."/>
            <person name="Fritsch E."/>
            <person name="Frangeul L."/>
            <person name="Goeffon A."/>
            <person name="Jauniaux N."/>
            <person name="Kachouri-Lafond R."/>
            <person name="Payen C."/>
            <person name="Potier S."/>
            <person name="Pribylova L."/>
            <person name="Ozanne C."/>
            <person name="Richard G.-F."/>
            <person name="Sacerdot C."/>
            <person name="Straub M.-L."/>
            <person name="Talla E."/>
        </authorList>
    </citation>
    <scope>NUCLEOTIDE SEQUENCE [LARGE SCALE GENOMIC DNA]</scope>
    <source>
        <strain evidence="4">ATCC 56472 / CBS 6340 / NRRL Y-8284</strain>
    </source>
</reference>
<feature type="compositionally biased region" description="Low complexity" evidence="1">
    <location>
        <begin position="47"/>
        <end position="97"/>
    </location>
</feature>
<dbReference type="RefSeq" id="XP_002555699.1">
    <property type="nucleotide sequence ID" value="XM_002555653.1"/>
</dbReference>
<dbReference type="InterPro" id="IPR038175">
    <property type="entry name" value="CBM21_dom_sf"/>
</dbReference>
<feature type="compositionally biased region" description="Polar residues" evidence="1">
    <location>
        <begin position="182"/>
        <end position="192"/>
    </location>
</feature>
<dbReference type="Proteomes" id="UP000002036">
    <property type="component" value="Chromosome G"/>
</dbReference>
<feature type="compositionally biased region" description="Polar residues" evidence="1">
    <location>
        <begin position="511"/>
        <end position="522"/>
    </location>
</feature>
<dbReference type="STRING" id="559295.C5DNA1"/>
<dbReference type="AlphaFoldDB" id="C5DNA1"/>
<dbReference type="InterPro" id="IPR050782">
    <property type="entry name" value="PP1_regulatory_subunit_3"/>
</dbReference>
<dbReference type="OMA" id="TFNNWKD"/>
<dbReference type="GO" id="GO:2001069">
    <property type="term" value="F:glycogen binding"/>
    <property type="evidence" value="ECO:0007669"/>
    <property type="project" value="TreeGrafter"/>
</dbReference>
<accession>C5DNA1</accession>
<dbReference type="GeneID" id="8293984"/>
<sequence>MDAESALVDTLRHVATPARGKTRGDGAVEKINIYDLVTWTRRREPSPEAAESPAPAAPASPAGPARFCAPPASAAPTSVASSSSAHSASTATAGESPALPPPAAPVPSTLASALAPLASVAALVTPASPAPAASLATLRPSLKARPSHGHTFSGASGSSGSLKNVRFAHQLTTVKRFDTRSEPMSISTENSPRPSPRLAPFKTFSLGAGDDEEDCEESGSDDDQFWFGTALSRTKLPLDDIQKGPKVGTAALNLFDSALYSESDCDSISDCEIDLSYSEPSGVPALKRTAALPAAIGKGTTTSESQAAVSSLSFGRGGAPAPSQPRFAVTRWHLASSDIEPLVTRRAIDLQSHILAHLQGHNIKLNRISACLDTKKIQGLIYVTNLNFEKALEIKFTFNNWKDIHYVSAYHHRSVTDAIDEFKFTIHLSGLSFFMQSKKLLFCDPNMYETCCPLSMELCCRYDVNGETYYDNNSYNNYHVNLQAFTKPIVRRDSCSVPNLPSLESELLPRQTSSSCTLTSENAQKESRAPQTKSFGNDFLVTTTMSHKKPKPSKTTSGRQFSDDTDYFNTSPLKHLFHNDTTLVKPSRINEVTFDATPTSPMHFLFGEDLSDKHYTHSSPPTTLLRSPDRKDAAQASGTPMGYSRLDATPDSTSSSVDTSSSSSIASQKPRSLQEFAPSGMEKNLYLAATEPQHEQKPIPDSSSSSVDYDTLRKTYCFYNSKECSDAPIDPKPSFWTRHASSPRNSPPVGSPKVEDRWML</sequence>
<dbReference type="KEGG" id="lth:KLTH0G15312g"/>
<feature type="region of interest" description="Disordered" evidence="1">
    <location>
        <begin position="615"/>
        <end position="677"/>
    </location>
</feature>
<feature type="region of interest" description="Disordered" evidence="1">
    <location>
        <begin position="722"/>
        <end position="760"/>
    </location>
</feature>
<evidence type="ECO:0000313" key="4">
    <source>
        <dbReference type="Proteomes" id="UP000002036"/>
    </source>
</evidence>
<dbReference type="GO" id="GO:0005979">
    <property type="term" value="P:regulation of glycogen biosynthetic process"/>
    <property type="evidence" value="ECO:0007669"/>
    <property type="project" value="TreeGrafter"/>
</dbReference>
<feature type="region of interest" description="Disordered" evidence="1">
    <location>
        <begin position="42"/>
        <end position="104"/>
    </location>
</feature>
<dbReference type="OrthoDB" id="4035814at2759"/>
<feature type="compositionally biased region" description="Acidic residues" evidence="1">
    <location>
        <begin position="209"/>
        <end position="222"/>
    </location>
</feature>
<dbReference type="InterPro" id="IPR005036">
    <property type="entry name" value="CBM21_dom"/>
</dbReference>
<dbReference type="PROSITE" id="PS51159">
    <property type="entry name" value="CBM21"/>
    <property type="match status" value="1"/>
</dbReference>
<dbReference type="HOGENOM" id="CLU_366834_0_0_1"/>
<dbReference type="EMBL" id="CU928171">
    <property type="protein sequence ID" value="CAR25262.1"/>
    <property type="molecule type" value="Genomic_DNA"/>
</dbReference>
<dbReference type="Pfam" id="PF03370">
    <property type="entry name" value="CBM_21"/>
    <property type="match status" value="1"/>
</dbReference>
<proteinExistence type="predicted"/>
<dbReference type="Gene3D" id="2.60.40.2440">
    <property type="entry name" value="Carbohydrate binding type-21 domain"/>
    <property type="match status" value="1"/>
</dbReference>